<keyword evidence="3" id="KW-0804">Transcription</keyword>
<dbReference type="PANTHER" id="PTHR43537">
    <property type="entry name" value="TRANSCRIPTIONAL REGULATOR, GNTR FAMILY"/>
    <property type="match status" value="1"/>
</dbReference>
<sequence length="223" mass="25713">MALAKTTSLTEDLRRRLDAGEWQPGDLMPTERALATEYGVARNTIRKILTRMVEDGLIERRVGQGTMVLDRPDNQFADILDHFLDASPIDILNLRIFIEPHSAEVAARHASEAELEAIIEADAKCSESTDLDRYEYWDSEFHRRIHLATHNPFLTDLFDLMSIIRFQAPMMEIRRRSFSEDRRLAYGTEHADIVTALCNWDGKAASQAMRTHLLSRRYNYFGQ</sequence>
<dbReference type="PANTHER" id="PTHR43537:SF5">
    <property type="entry name" value="UXU OPERON TRANSCRIPTIONAL REGULATOR"/>
    <property type="match status" value="1"/>
</dbReference>
<feature type="domain" description="HTH gntR-type" evidence="4">
    <location>
        <begin position="3"/>
        <end position="71"/>
    </location>
</feature>
<dbReference type="SMART" id="SM00895">
    <property type="entry name" value="FCD"/>
    <property type="match status" value="1"/>
</dbReference>
<dbReference type="SMART" id="SM00345">
    <property type="entry name" value="HTH_GNTR"/>
    <property type="match status" value="1"/>
</dbReference>
<keyword evidence="1" id="KW-0805">Transcription regulation</keyword>
<evidence type="ECO:0000256" key="2">
    <source>
        <dbReference type="ARBA" id="ARBA00023125"/>
    </source>
</evidence>
<dbReference type="Proteomes" id="UP001191082">
    <property type="component" value="Unassembled WGS sequence"/>
</dbReference>
<name>A0ABY2X333_9RHOB</name>
<dbReference type="Pfam" id="PF00392">
    <property type="entry name" value="GntR"/>
    <property type="match status" value="1"/>
</dbReference>
<gene>
    <name evidence="5" type="ORF">FGK64_19525</name>
</gene>
<evidence type="ECO:0000313" key="5">
    <source>
        <dbReference type="EMBL" id="TMV09277.1"/>
    </source>
</evidence>
<keyword evidence="6" id="KW-1185">Reference proteome</keyword>
<dbReference type="InterPro" id="IPR011711">
    <property type="entry name" value="GntR_C"/>
</dbReference>
<dbReference type="SUPFAM" id="SSF48008">
    <property type="entry name" value="GntR ligand-binding domain-like"/>
    <property type="match status" value="1"/>
</dbReference>
<keyword evidence="2" id="KW-0238">DNA-binding</keyword>
<protein>
    <submittedName>
        <fullName evidence="5">FadR family transcriptional regulator</fullName>
    </submittedName>
</protein>
<dbReference type="PRINTS" id="PR00035">
    <property type="entry name" value="HTHGNTR"/>
</dbReference>
<evidence type="ECO:0000256" key="3">
    <source>
        <dbReference type="ARBA" id="ARBA00023163"/>
    </source>
</evidence>
<dbReference type="InterPro" id="IPR000524">
    <property type="entry name" value="Tscrpt_reg_HTH_GntR"/>
</dbReference>
<reference evidence="5 6" key="1">
    <citation type="submission" date="2019-05" db="EMBL/GenBank/DDBJ databases">
        <title>Marivita sp. nov. isolated from sea sediment.</title>
        <authorList>
            <person name="Kim W."/>
        </authorList>
    </citation>
    <scope>NUCLEOTIDE SEQUENCE [LARGE SCALE GENOMIC DNA]</scope>
    <source>
        <strain evidence="5 6">CAU 1492</strain>
    </source>
</reference>
<dbReference type="PROSITE" id="PS50949">
    <property type="entry name" value="HTH_GNTR"/>
    <property type="match status" value="1"/>
</dbReference>
<dbReference type="CDD" id="cd07377">
    <property type="entry name" value="WHTH_GntR"/>
    <property type="match status" value="1"/>
</dbReference>
<dbReference type="Gene3D" id="1.20.120.530">
    <property type="entry name" value="GntR ligand-binding domain-like"/>
    <property type="match status" value="1"/>
</dbReference>
<dbReference type="RefSeq" id="WP_138865549.1">
    <property type="nucleotide sequence ID" value="NZ_VCPC01000005.1"/>
</dbReference>
<accession>A0ABY2X333</accession>
<dbReference type="EMBL" id="VCPC01000005">
    <property type="protein sequence ID" value="TMV09277.1"/>
    <property type="molecule type" value="Genomic_DNA"/>
</dbReference>
<dbReference type="SUPFAM" id="SSF46785">
    <property type="entry name" value="Winged helix' DNA-binding domain"/>
    <property type="match status" value="1"/>
</dbReference>
<dbReference type="InterPro" id="IPR036388">
    <property type="entry name" value="WH-like_DNA-bd_sf"/>
</dbReference>
<dbReference type="InterPro" id="IPR036390">
    <property type="entry name" value="WH_DNA-bd_sf"/>
</dbReference>
<evidence type="ECO:0000259" key="4">
    <source>
        <dbReference type="PROSITE" id="PS50949"/>
    </source>
</evidence>
<proteinExistence type="predicted"/>
<evidence type="ECO:0000313" key="6">
    <source>
        <dbReference type="Proteomes" id="UP001191082"/>
    </source>
</evidence>
<evidence type="ECO:0000256" key="1">
    <source>
        <dbReference type="ARBA" id="ARBA00023015"/>
    </source>
</evidence>
<dbReference type="Gene3D" id="1.10.10.10">
    <property type="entry name" value="Winged helix-like DNA-binding domain superfamily/Winged helix DNA-binding domain"/>
    <property type="match status" value="1"/>
</dbReference>
<dbReference type="Pfam" id="PF07729">
    <property type="entry name" value="FCD"/>
    <property type="match status" value="1"/>
</dbReference>
<comment type="caution">
    <text evidence="5">The sequence shown here is derived from an EMBL/GenBank/DDBJ whole genome shotgun (WGS) entry which is preliminary data.</text>
</comment>
<organism evidence="5 6">
    <name type="scientific">Arenibacterium halophilum</name>
    <dbReference type="NCBI Taxonomy" id="2583821"/>
    <lineage>
        <taxon>Bacteria</taxon>
        <taxon>Pseudomonadati</taxon>
        <taxon>Pseudomonadota</taxon>
        <taxon>Alphaproteobacteria</taxon>
        <taxon>Rhodobacterales</taxon>
        <taxon>Paracoccaceae</taxon>
        <taxon>Arenibacterium</taxon>
    </lineage>
</organism>
<dbReference type="InterPro" id="IPR008920">
    <property type="entry name" value="TF_FadR/GntR_C"/>
</dbReference>